<sequence length="64" mass="7659">MYLYIVLNTRNPDYGFSTYSHRKNTEERIHRRRKTEKRSKMEHLVEEAVFATAVAERAEERADG</sequence>
<protein>
    <submittedName>
        <fullName evidence="1">Uncharacterized protein</fullName>
    </submittedName>
</protein>
<organism evidence="1 2">
    <name type="scientific">Centaurea solstitialis</name>
    <name type="common">yellow star-thistle</name>
    <dbReference type="NCBI Taxonomy" id="347529"/>
    <lineage>
        <taxon>Eukaryota</taxon>
        <taxon>Viridiplantae</taxon>
        <taxon>Streptophyta</taxon>
        <taxon>Embryophyta</taxon>
        <taxon>Tracheophyta</taxon>
        <taxon>Spermatophyta</taxon>
        <taxon>Magnoliopsida</taxon>
        <taxon>eudicotyledons</taxon>
        <taxon>Gunneridae</taxon>
        <taxon>Pentapetalae</taxon>
        <taxon>asterids</taxon>
        <taxon>campanulids</taxon>
        <taxon>Asterales</taxon>
        <taxon>Asteraceae</taxon>
        <taxon>Carduoideae</taxon>
        <taxon>Cardueae</taxon>
        <taxon>Centaureinae</taxon>
        <taxon>Centaurea</taxon>
    </lineage>
</organism>
<gene>
    <name evidence="1" type="ORF">OSB04_029866</name>
</gene>
<name>A0AA38S7C0_9ASTR</name>
<reference evidence="1" key="1">
    <citation type="submission" date="2023-03" db="EMBL/GenBank/DDBJ databases">
        <title>Chromosome-scale reference genome and RAD-based genetic map of yellow starthistle (Centaurea solstitialis) reveal putative structural variation and QTLs associated with invader traits.</title>
        <authorList>
            <person name="Reatini B."/>
            <person name="Cang F.A."/>
            <person name="Jiang Q."/>
            <person name="Mckibben M.T.W."/>
            <person name="Barker M.S."/>
            <person name="Rieseberg L.H."/>
            <person name="Dlugosch K.M."/>
        </authorList>
    </citation>
    <scope>NUCLEOTIDE SEQUENCE</scope>
    <source>
        <strain evidence="1">CAN-66</strain>
        <tissue evidence="1">Leaf</tissue>
    </source>
</reference>
<proteinExistence type="predicted"/>
<keyword evidence="2" id="KW-1185">Reference proteome</keyword>
<evidence type="ECO:0000313" key="1">
    <source>
        <dbReference type="EMBL" id="KAJ9537133.1"/>
    </source>
</evidence>
<dbReference type="AlphaFoldDB" id="A0AA38S7C0"/>
<dbReference type="Proteomes" id="UP001172457">
    <property type="component" value="Chromosome 8"/>
</dbReference>
<comment type="caution">
    <text evidence="1">The sequence shown here is derived from an EMBL/GenBank/DDBJ whole genome shotgun (WGS) entry which is preliminary data.</text>
</comment>
<dbReference type="EMBL" id="JARYMX010000008">
    <property type="protein sequence ID" value="KAJ9537133.1"/>
    <property type="molecule type" value="Genomic_DNA"/>
</dbReference>
<evidence type="ECO:0000313" key="2">
    <source>
        <dbReference type="Proteomes" id="UP001172457"/>
    </source>
</evidence>
<accession>A0AA38S7C0</accession>